<dbReference type="AlphaFoldDB" id="A0A368C7G4"/>
<organism evidence="1 2">
    <name type="scientific">SAR86 cluster bacterium</name>
    <dbReference type="NCBI Taxonomy" id="2030880"/>
    <lineage>
        <taxon>Bacteria</taxon>
        <taxon>Pseudomonadati</taxon>
        <taxon>Pseudomonadota</taxon>
        <taxon>Gammaproteobacteria</taxon>
        <taxon>SAR86 cluster</taxon>
    </lineage>
</organism>
<reference evidence="1 2" key="1">
    <citation type="journal article" date="2018" name="Microbiome">
        <title>Fine metagenomic profile of the Mediterranean stratified and mixed water columns revealed by assembly and recruitment.</title>
        <authorList>
            <person name="Haro-Moreno J.M."/>
            <person name="Lopez-Perez M."/>
            <person name="De La Torre J.R."/>
            <person name="Picazo A."/>
            <person name="Camacho A."/>
            <person name="Rodriguez-Valera F."/>
        </authorList>
    </citation>
    <scope>NUCLEOTIDE SEQUENCE [LARGE SCALE GENOMIC DNA]</scope>
    <source>
        <strain evidence="1">MED-G78</strain>
    </source>
</reference>
<dbReference type="InterPro" id="IPR012348">
    <property type="entry name" value="RNR-like"/>
</dbReference>
<accession>A0A368C7G4</accession>
<name>A0A368C7G4_9GAMM</name>
<gene>
    <name evidence="1" type="ORF">DBW92_01885</name>
</gene>
<dbReference type="InterPro" id="IPR025859">
    <property type="entry name" value="AurF/CmlI"/>
</dbReference>
<evidence type="ECO:0000313" key="2">
    <source>
        <dbReference type="Proteomes" id="UP000252915"/>
    </source>
</evidence>
<dbReference type="Gene3D" id="1.10.620.20">
    <property type="entry name" value="Ribonucleotide Reductase, subunit A"/>
    <property type="match status" value="1"/>
</dbReference>
<dbReference type="CDD" id="cd00657">
    <property type="entry name" value="Ferritin_like"/>
    <property type="match status" value="1"/>
</dbReference>
<proteinExistence type="predicted"/>
<comment type="caution">
    <text evidence="1">The sequence shown here is derived from an EMBL/GenBank/DDBJ whole genome shotgun (WGS) entry which is preliminary data.</text>
</comment>
<dbReference type="Pfam" id="PF11583">
    <property type="entry name" value="AurF"/>
    <property type="match status" value="1"/>
</dbReference>
<dbReference type="GO" id="GO:0016491">
    <property type="term" value="F:oxidoreductase activity"/>
    <property type="evidence" value="ECO:0007669"/>
    <property type="project" value="InterPro"/>
</dbReference>
<dbReference type="SUPFAM" id="SSF47240">
    <property type="entry name" value="Ferritin-like"/>
    <property type="match status" value="1"/>
</dbReference>
<dbReference type="EMBL" id="QOPI01000006">
    <property type="protein sequence ID" value="RCL44982.1"/>
    <property type="molecule type" value="Genomic_DNA"/>
</dbReference>
<evidence type="ECO:0000313" key="1">
    <source>
        <dbReference type="EMBL" id="RCL44982.1"/>
    </source>
</evidence>
<protein>
    <submittedName>
        <fullName evidence="1">Ferritin-like domain-containing protein</fullName>
    </submittedName>
</protein>
<sequence>MKITKTDGPPKDLLYFDEEMDLSKKDVEDVAEIFKTPLTGAYNWDYTVADNRIKRLYELGKELNWNGSIDLNWDYTHPADERLTEADEELPHETLEAYENLSEEEKIEFDRHDNAELLSQFLHGEQGALLVASQLVSCAPTYNAKLYAASQTFDEARHVEVFNRYLQEKIGIHYPINPNLKALLDKILTDERWDLKFIGMQIIIEGLALAAFQMLKMLSKDPLLKQLLHYVVRDEARHVTFGINYLEDFIKTLSPEEIEERAEFAYEACVISRERLINTKAMQKYLKMSEEEAREFSLSTTANATFRNFLFSRVIPNLSRIGLLTDSVRPKFEALGLLEYEHAPDDFEVDWVELEKPLEDFNEIPEAI</sequence>
<dbReference type="Proteomes" id="UP000252915">
    <property type="component" value="Unassembled WGS sequence"/>
</dbReference>
<dbReference type="InterPro" id="IPR009078">
    <property type="entry name" value="Ferritin-like_SF"/>
</dbReference>